<dbReference type="EMBL" id="GL732619">
    <property type="protein sequence ID" value="EFX70602.1"/>
    <property type="molecule type" value="Genomic_DNA"/>
</dbReference>
<evidence type="ECO:0000313" key="3">
    <source>
        <dbReference type="Proteomes" id="UP000000305"/>
    </source>
</evidence>
<dbReference type="AlphaFoldDB" id="E9HCD1"/>
<name>E9HCD1_DAPPU</name>
<dbReference type="Proteomes" id="UP000000305">
    <property type="component" value="Unassembled WGS sequence"/>
</dbReference>
<reference evidence="2 3" key="1">
    <citation type="journal article" date="2011" name="Science">
        <title>The ecoresponsive genome of Daphnia pulex.</title>
        <authorList>
            <person name="Colbourne J.K."/>
            <person name="Pfrender M.E."/>
            <person name="Gilbert D."/>
            <person name="Thomas W.K."/>
            <person name="Tucker A."/>
            <person name="Oakley T.H."/>
            <person name="Tokishita S."/>
            <person name="Aerts A."/>
            <person name="Arnold G.J."/>
            <person name="Basu M.K."/>
            <person name="Bauer D.J."/>
            <person name="Caceres C.E."/>
            <person name="Carmel L."/>
            <person name="Casola C."/>
            <person name="Choi J.H."/>
            <person name="Detter J.C."/>
            <person name="Dong Q."/>
            <person name="Dusheyko S."/>
            <person name="Eads B.D."/>
            <person name="Frohlich T."/>
            <person name="Geiler-Samerotte K.A."/>
            <person name="Gerlach D."/>
            <person name="Hatcher P."/>
            <person name="Jogdeo S."/>
            <person name="Krijgsveld J."/>
            <person name="Kriventseva E.V."/>
            <person name="Kultz D."/>
            <person name="Laforsch C."/>
            <person name="Lindquist E."/>
            <person name="Lopez J."/>
            <person name="Manak J.R."/>
            <person name="Muller J."/>
            <person name="Pangilinan J."/>
            <person name="Patwardhan R.P."/>
            <person name="Pitluck S."/>
            <person name="Pritham E.J."/>
            <person name="Rechtsteiner A."/>
            <person name="Rho M."/>
            <person name="Rogozin I.B."/>
            <person name="Sakarya O."/>
            <person name="Salamov A."/>
            <person name="Schaack S."/>
            <person name="Shapiro H."/>
            <person name="Shiga Y."/>
            <person name="Skalitzky C."/>
            <person name="Smith Z."/>
            <person name="Souvorov A."/>
            <person name="Sung W."/>
            <person name="Tang Z."/>
            <person name="Tsuchiya D."/>
            <person name="Tu H."/>
            <person name="Vos H."/>
            <person name="Wang M."/>
            <person name="Wolf Y.I."/>
            <person name="Yamagata H."/>
            <person name="Yamada T."/>
            <person name="Ye Y."/>
            <person name="Shaw J.R."/>
            <person name="Andrews J."/>
            <person name="Crease T.J."/>
            <person name="Tang H."/>
            <person name="Lucas S.M."/>
            <person name="Robertson H.M."/>
            <person name="Bork P."/>
            <person name="Koonin E.V."/>
            <person name="Zdobnov E.M."/>
            <person name="Grigoriev I.V."/>
            <person name="Lynch M."/>
            <person name="Boore J.L."/>
        </authorList>
    </citation>
    <scope>NUCLEOTIDE SEQUENCE [LARGE SCALE GENOMIC DNA]</scope>
</reference>
<dbReference type="KEGG" id="dpx:DAPPUDRAFT_256902"/>
<sequence>MAGSTTGVPISPRDGGHEKSVATGYYTGAPKYYTTKGPEYYTTTCTAPMLLRRSSEVFFFPEFHYLHHAVNVITLNNVNTYLPYEGLQYYATMAPE</sequence>
<gene>
    <name evidence="2" type="ORF">DAPPUDRAFT_256902</name>
</gene>
<feature type="region of interest" description="Disordered" evidence="1">
    <location>
        <begin position="1"/>
        <end position="22"/>
    </location>
</feature>
<dbReference type="InParanoid" id="E9HCD1"/>
<accession>E9HCD1</accession>
<dbReference type="HOGENOM" id="CLU_183974_0_0_1"/>
<keyword evidence="3" id="KW-1185">Reference proteome</keyword>
<dbReference type="PhylomeDB" id="E9HCD1"/>
<organism evidence="2 3">
    <name type="scientific">Daphnia pulex</name>
    <name type="common">Water flea</name>
    <dbReference type="NCBI Taxonomy" id="6669"/>
    <lineage>
        <taxon>Eukaryota</taxon>
        <taxon>Metazoa</taxon>
        <taxon>Ecdysozoa</taxon>
        <taxon>Arthropoda</taxon>
        <taxon>Crustacea</taxon>
        <taxon>Branchiopoda</taxon>
        <taxon>Diplostraca</taxon>
        <taxon>Cladocera</taxon>
        <taxon>Anomopoda</taxon>
        <taxon>Daphniidae</taxon>
        <taxon>Daphnia</taxon>
    </lineage>
</organism>
<protein>
    <submittedName>
        <fullName evidence="2">Uncharacterized protein</fullName>
    </submittedName>
</protein>
<proteinExistence type="predicted"/>
<evidence type="ECO:0000256" key="1">
    <source>
        <dbReference type="SAM" id="MobiDB-lite"/>
    </source>
</evidence>
<evidence type="ECO:0000313" key="2">
    <source>
        <dbReference type="EMBL" id="EFX70602.1"/>
    </source>
</evidence>